<dbReference type="GO" id="GO:0016925">
    <property type="term" value="P:protein sumoylation"/>
    <property type="evidence" value="ECO:0007669"/>
    <property type="project" value="EnsemblFungi"/>
</dbReference>
<dbReference type="GO" id="GO:1990414">
    <property type="term" value="P:replication-born double-strand break repair via sister chromatid exchange"/>
    <property type="evidence" value="ECO:0007669"/>
    <property type="project" value="EnsemblFungi"/>
</dbReference>
<dbReference type="Pfam" id="PF08325">
    <property type="entry name" value="WLM"/>
    <property type="match status" value="1"/>
</dbReference>
<dbReference type="EMBL" id="HE978321">
    <property type="protein sequence ID" value="CCK71784.1"/>
    <property type="molecule type" value="Genomic_DNA"/>
</dbReference>
<dbReference type="PROSITE" id="PS51397">
    <property type="entry name" value="WLM"/>
    <property type="match status" value="1"/>
</dbReference>
<evidence type="ECO:0000259" key="2">
    <source>
        <dbReference type="PROSITE" id="PS51397"/>
    </source>
</evidence>
<dbReference type="Proteomes" id="UP000006310">
    <property type="component" value="Chromosome 8"/>
</dbReference>
<dbReference type="OrthoDB" id="49605at2759"/>
<feature type="compositionally biased region" description="Acidic residues" evidence="1">
    <location>
        <begin position="242"/>
        <end position="251"/>
    </location>
</feature>
<dbReference type="GO" id="GO:0032183">
    <property type="term" value="F:SUMO binding"/>
    <property type="evidence" value="ECO:0007669"/>
    <property type="project" value="EnsemblFungi"/>
</dbReference>
<feature type="domain" description="WLM" evidence="2">
    <location>
        <begin position="2"/>
        <end position="197"/>
    </location>
</feature>
<dbReference type="STRING" id="1071383.J7S8W8"/>
<proteinExistence type="predicted"/>
<feature type="compositionally biased region" description="Basic and acidic residues" evidence="1">
    <location>
        <begin position="179"/>
        <end position="188"/>
    </location>
</feature>
<reference evidence="4" key="2">
    <citation type="submission" date="2012-08" db="EMBL/GenBank/DDBJ databases">
        <title>Genome sequence of Kazachstania naganishii.</title>
        <authorList>
            <person name="Gordon J.L."/>
            <person name="Armisen D."/>
            <person name="Proux-Wera E."/>
            <person name="OhEigeartaigh S.S."/>
            <person name="Byrne K.P."/>
            <person name="Wolfe K.H."/>
        </authorList>
    </citation>
    <scope>NUCLEOTIDE SEQUENCE [LARGE SCALE GENOMIC DNA]</scope>
    <source>
        <strain evidence="4">ATCC MYA-139 / BCRC 22969 / CBS 8797 / CCRC 22969 / KCTC 17520 / NBRC 10181 / NCYC 3082</strain>
    </source>
</reference>
<reference evidence="3 4" key="1">
    <citation type="journal article" date="2011" name="Proc. Natl. Acad. Sci. U.S.A.">
        <title>Evolutionary erosion of yeast sex chromosomes by mating-type switching accidents.</title>
        <authorList>
            <person name="Gordon J.L."/>
            <person name="Armisen D."/>
            <person name="Proux-Wera E."/>
            <person name="Oheigeartaigh S.S."/>
            <person name="Byrne K.P."/>
            <person name="Wolfe K.H."/>
        </authorList>
    </citation>
    <scope>NUCLEOTIDE SEQUENCE [LARGE SCALE GENOMIC DNA]</scope>
    <source>
        <strain evidence="4">ATCC MYA-139 / BCRC 22969 / CBS 8797 / CCRC 22969 / KCTC 17520 / NBRC 10181 / NCYC 3082</strain>
    </source>
</reference>
<dbReference type="KEGG" id="kng:KNAG_0H03700"/>
<dbReference type="GO" id="GO:0019985">
    <property type="term" value="P:translesion synthesis"/>
    <property type="evidence" value="ECO:0007669"/>
    <property type="project" value="EnsemblFungi"/>
</dbReference>
<dbReference type="GeneID" id="34527516"/>
<dbReference type="RefSeq" id="XP_022466029.1">
    <property type="nucleotide sequence ID" value="XM_022609654.1"/>
</dbReference>
<dbReference type="PANTHER" id="PTHR46622:SF1">
    <property type="entry name" value="DNA-DEPENDENT METALLOPROTEASE WSS1"/>
    <property type="match status" value="1"/>
</dbReference>
<dbReference type="InterPro" id="IPR013536">
    <property type="entry name" value="WLM_dom"/>
</dbReference>
<dbReference type="AlphaFoldDB" id="J7S8W8"/>
<evidence type="ECO:0000256" key="1">
    <source>
        <dbReference type="SAM" id="MobiDB-lite"/>
    </source>
</evidence>
<evidence type="ECO:0000313" key="4">
    <source>
        <dbReference type="Proteomes" id="UP000006310"/>
    </source>
</evidence>
<dbReference type="GO" id="GO:0000324">
    <property type="term" value="C:fungal-type vacuole"/>
    <property type="evidence" value="ECO:0007669"/>
    <property type="project" value="EnsemblFungi"/>
</dbReference>
<feature type="region of interest" description="Disordered" evidence="1">
    <location>
        <begin position="242"/>
        <end position="268"/>
    </location>
</feature>
<dbReference type="GO" id="GO:0005635">
    <property type="term" value="C:nuclear envelope"/>
    <property type="evidence" value="ECO:0007669"/>
    <property type="project" value="EnsemblFungi"/>
</dbReference>
<accession>J7S8W8</accession>
<dbReference type="OMA" id="LTHNLHG"/>
<gene>
    <name evidence="3" type="primary">KNAG0H03700</name>
    <name evidence="3" type="ordered locus">KNAG_0H03700</name>
</gene>
<dbReference type="HOGENOM" id="CLU_023057_3_0_1"/>
<dbReference type="InterPro" id="IPR053000">
    <property type="entry name" value="WSS1-like_metalloprotease"/>
</dbReference>
<name>J7S8W8_HUIN7</name>
<protein>
    <recommendedName>
        <fullName evidence="2">WLM domain-containing protein</fullName>
    </recommendedName>
</protein>
<dbReference type="PANTHER" id="PTHR46622">
    <property type="entry name" value="DNA-DEPENDENT METALLOPROTEASE WSS1"/>
    <property type="match status" value="1"/>
</dbReference>
<dbReference type="GO" id="GO:0036205">
    <property type="term" value="P:histone catabolic process"/>
    <property type="evidence" value="ECO:0007669"/>
    <property type="project" value="EnsemblFungi"/>
</dbReference>
<sequence length="268" mass="29868">MAAGVAENPHIGSITYLKSYPRTEVAHGLLHDIYKSISYLMRENHLKVQTLAEFYPKNGNLLGLNVNAGQKILLRLRCPGDPQSFLPRDQIMQVMVHELTHNRVGPHNAAFKKQMAEWCGRQYVIETLGLVDCFLGQGRKLGGVQGKARIRHDSGRIRKQRLMAMDTRKLGNGSASSKESTHSAREMAAKAALSRLDRGTVTKIPRFTMVEKIDDTDAQVDVEEVLELHGHMDTVNEDIIVLDDDDDDDGNENGGTQKSTPQEIIDLT</sequence>
<dbReference type="eggNOG" id="KOG4842">
    <property type="taxonomic scope" value="Eukaryota"/>
</dbReference>
<keyword evidence="4" id="KW-1185">Reference proteome</keyword>
<evidence type="ECO:0000313" key="3">
    <source>
        <dbReference type="EMBL" id="CCK71784.1"/>
    </source>
</evidence>
<dbReference type="GO" id="GO:0061665">
    <property type="term" value="F:SUMO ligase activity"/>
    <property type="evidence" value="ECO:0007669"/>
    <property type="project" value="EnsemblFungi"/>
</dbReference>
<dbReference type="GO" id="GO:0106300">
    <property type="term" value="P:protein-DNA covalent cross-linking repair"/>
    <property type="evidence" value="ECO:0007669"/>
    <property type="project" value="EnsemblFungi"/>
</dbReference>
<dbReference type="GO" id="GO:0004222">
    <property type="term" value="F:metalloendopeptidase activity"/>
    <property type="evidence" value="ECO:0007669"/>
    <property type="project" value="EnsemblFungi"/>
</dbReference>
<feature type="region of interest" description="Disordered" evidence="1">
    <location>
        <begin position="169"/>
        <end position="192"/>
    </location>
</feature>
<organism evidence="3 4">
    <name type="scientific">Huiozyma naganishii (strain ATCC MYA-139 / BCRC 22969 / CBS 8797 / KCTC 17520 / NBRC 10181 / NCYC 3082 / Yp74L-3)</name>
    <name type="common">Yeast</name>
    <name type="synonym">Kazachstania naganishii</name>
    <dbReference type="NCBI Taxonomy" id="1071383"/>
    <lineage>
        <taxon>Eukaryota</taxon>
        <taxon>Fungi</taxon>
        <taxon>Dikarya</taxon>
        <taxon>Ascomycota</taxon>
        <taxon>Saccharomycotina</taxon>
        <taxon>Saccharomycetes</taxon>
        <taxon>Saccharomycetales</taxon>
        <taxon>Saccharomycetaceae</taxon>
        <taxon>Huiozyma</taxon>
    </lineage>
</organism>